<evidence type="ECO:0000259" key="1">
    <source>
        <dbReference type="PROSITE" id="PS50181"/>
    </source>
</evidence>
<accession>A0A9Q0M5T0</accession>
<dbReference type="InterPro" id="IPR036047">
    <property type="entry name" value="F-box-like_dom_sf"/>
</dbReference>
<dbReference type="Gene3D" id="1.20.1280.50">
    <property type="match status" value="1"/>
</dbReference>
<gene>
    <name evidence="2" type="ORF">RDWZM_005254</name>
</gene>
<evidence type="ECO:0000313" key="2">
    <source>
        <dbReference type="EMBL" id="KAJ6219442.1"/>
    </source>
</evidence>
<proteinExistence type="predicted"/>
<protein>
    <recommendedName>
        <fullName evidence="1">F-box domain-containing protein</fullName>
    </recommendedName>
</protein>
<dbReference type="InterPro" id="IPR001810">
    <property type="entry name" value="F-box_dom"/>
</dbReference>
<evidence type="ECO:0000313" key="3">
    <source>
        <dbReference type="Proteomes" id="UP001142055"/>
    </source>
</evidence>
<reference evidence="2" key="1">
    <citation type="submission" date="2022-12" db="EMBL/GenBank/DDBJ databases">
        <title>Genome assemblies of Blomia tropicalis.</title>
        <authorList>
            <person name="Cui Y."/>
        </authorList>
    </citation>
    <scope>NUCLEOTIDE SEQUENCE</scope>
    <source>
        <tissue evidence="2">Adult mites</tissue>
    </source>
</reference>
<dbReference type="SMART" id="SM00256">
    <property type="entry name" value="FBOX"/>
    <property type="match status" value="1"/>
</dbReference>
<dbReference type="PROSITE" id="PS50181">
    <property type="entry name" value="FBOX"/>
    <property type="match status" value="1"/>
</dbReference>
<dbReference type="AlphaFoldDB" id="A0A9Q0M5T0"/>
<dbReference type="Pfam" id="PF12937">
    <property type="entry name" value="F-box-like"/>
    <property type="match status" value="1"/>
</dbReference>
<keyword evidence="3" id="KW-1185">Reference proteome</keyword>
<dbReference type="SUPFAM" id="SSF81383">
    <property type="entry name" value="F-box domain"/>
    <property type="match status" value="1"/>
</dbReference>
<name>A0A9Q0M5T0_BLOTA</name>
<dbReference type="EMBL" id="JAPWDV010000002">
    <property type="protein sequence ID" value="KAJ6219442.1"/>
    <property type="molecule type" value="Genomic_DNA"/>
</dbReference>
<comment type="caution">
    <text evidence="2">The sequence shown here is derived from an EMBL/GenBank/DDBJ whole genome shotgun (WGS) entry which is preliminary data.</text>
</comment>
<dbReference type="Proteomes" id="UP001142055">
    <property type="component" value="Chromosome 2"/>
</dbReference>
<organism evidence="2 3">
    <name type="scientific">Blomia tropicalis</name>
    <name type="common">Mite</name>
    <dbReference type="NCBI Taxonomy" id="40697"/>
    <lineage>
        <taxon>Eukaryota</taxon>
        <taxon>Metazoa</taxon>
        <taxon>Ecdysozoa</taxon>
        <taxon>Arthropoda</taxon>
        <taxon>Chelicerata</taxon>
        <taxon>Arachnida</taxon>
        <taxon>Acari</taxon>
        <taxon>Acariformes</taxon>
        <taxon>Sarcoptiformes</taxon>
        <taxon>Astigmata</taxon>
        <taxon>Glycyphagoidea</taxon>
        <taxon>Echimyopodidae</taxon>
        <taxon>Blomia</taxon>
    </lineage>
</organism>
<feature type="domain" description="F-box" evidence="1">
    <location>
        <begin position="20"/>
        <end position="67"/>
    </location>
</feature>
<sequence length="472" mass="55362">MEQLKSKFDESLKLESINKIKELNNLPDLCLLKIFDELWLTDLFSISLVCKRWYALSSIAQARRRKLILVQNFSDFRLFNKPHEFPEMADRVCNSDGTQKWVPWELDLLAKNALLVEKLNNEFTRQWIVDMFPNISSLIIIQLSHGVECLEQINAMLERYSSSLISLNLWFWYEDSGYDDLDDMIDQTKRLFQLLSELPKIRNLHLNFTAKGLNLQPKLPILTQLETFNISTHGLYADHDNNLFFNSFRDYAAYNPTLREIYYFNKMSLGNLLQLDKHISSKFLRVNISDELDNTETALNGVNLFCCRFTSLQSLCVRIDGILMKNLAKSICQLQQLKQLELSIKSVEVNENQSNEMIEYAQCESVLILTVIMMNSRSHNEPKRLHLAEIFPNVQVMCWTYICYECIDCHYNVENHLGNDELIHISQNEFGNIEQCMKLARQSLRSMRSLKWVSSFISPFSFEREYLTKDEL</sequence>